<gene>
    <name evidence="1" type="ORF">PanWU01x14_159670</name>
</gene>
<dbReference type="EMBL" id="JXTB01000140">
    <property type="protein sequence ID" value="PON59457.1"/>
    <property type="molecule type" value="Genomic_DNA"/>
</dbReference>
<proteinExistence type="predicted"/>
<keyword evidence="2" id="KW-1185">Reference proteome</keyword>
<protein>
    <submittedName>
        <fullName evidence="1">Uncharacterized protein</fullName>
    </submittedName>
</protein>
<evidence type="ECO:0000313" key="1">
    <source>
        <dbReference type="EMBL" id="PON59457.1"/>
    </source>
</evidence>
<accession>A0A2P5CEL4</accession>
<name>A0A2P5CEL4_PARAD</name>
<comment type="caution">
    <text evidence="1">The sequence shown here is derived from an EMBL/GenBank/DDBJ whole genome shotgun (WGS) entry which is preliminary data.</text>
</comment>
<reference evidence="2" key="1">
    <citation type="submission" date="2016-06" db="EMBL/GenBank/DDBJ databases">
        <title>Parallel loss of symbiosis genes in relatives of nitrogen-fixing non-legume Parasponia.</title>
        <authorList>
            <person name="Van Velzen R."/>
            <person name="Holmer R."/>
            <person name="Bu F."/>
            <person name="Rutten L."/>
            <person name="Van Zeijl A."/>
            <person name="Liu W."/>
            <person name="Santuari L."/>
            <person name="Cao Q."/>
            <person name="Sharma T."/>
            <person name="Shen D."/>
            <person name="Roswanjaya Y."/>
            <person name="Wardhani T."/>
            <person name="Kalhor M.S."/>
            <person name="Jansen J."/>
            <person name="Van den Hoogen J."/>
            <person name="Gungor B."/>
            <person name="Hartog M."/>
            <person name="Hontelez J."/>
            <person name="Verver J."/>
            <person name="Yang W.-C."/>
            <person name="Schijlen E."/>
            <person name="Repin R."/>
            <person name="Schilthuizen M."/>
            <person name="Schranz E."/>
            <person name="Heidstra R."/>
            <person name="Miyata K."/>
            <person name="Fedorova E."/>
            <person name="Kohlen W."/>
            <person name="Bisseling T."/>
            <person name="Smit S."/>
            <person name="Geurts R."/>
        </authorList>
    </citation>
    <scope>NUCLEOTIDE SEQUENCE [LARGE SCALE GENOMIC DNA]</scope>
    <source>
        <strain evidence="2">cv. WU1-14</strain>
    </source>
</reference>
<sequence>MSRNKISILVKVDVEKFDGNINFDLWQIQVNDLLIQFGLHKKKGRETYKDKDSKKSSINDKN</sequence>
<dbReference type="OrthoDB" id="1746582at2759"/>
<organism evidence="1 2">
    <name type="scientific">Parasponia andersonii</name>
    <name type="common">Sponia andersonii</name>
    <dbReference type="NCBI Taxonomy" id="3476"/>
    <lineage>
        <taxon>Eukaryota</taxon>
        <taxon>Viridiplantae</taxon>
        <taxon>Streptophyta</taxon>
        <taxon>Embryophyta</taxon>
        <taxon>Tracheophyta</taxon>
        <taxon>Spermatophyta</taxon>
        <taxon>Magnoliopsida</taxon>
        <taxon>eudicotyledons</taxon>
        <taxon>Gunneridae</taxon>
        <taxon>Pentapetalae</taxon>
        <taxon>rosids</taxon>
        <taxon>fabids</taxon>
        <taxon>Rosales</taxon>
        <taxon>Cannabaceae</taxon>
        <taxon>Parasponia</taxon>
    </lineage>
</organism>
<evidence type="ECO:0000313" key="2">
    <source>
        <dbReference type="Proteomes" id="UP000237105"/>
    </source>
</evidence>
<dbReference type="AlphaFoldDB" id="A0A2P5CEL4"/>
<dbReference type="Proteomes" id="UP000237105">
    <property type="component" value="Unassembled WGS sequence"/>
</dbReference>